<dbReference type="Proteomes" id="UP001317532">
    <property type="component" value="Chromosome"/>
</dbReference>
<organism evidence="2 3">
    <name type="scientific">Vulcanimicrobium alpinum</name>
    <dbReference type="NCBI Taxonomy" id="3016050"/>
    <lineage>
        <taxon>Bacteria</taxon>
        <taxon>Bacillati</taxon>
        <taxon>Vulcanimicrobiota</taxon>
        <taxon>Vulcanimicrobiia</taxon>
        <taxon>Vulcanimicrobiales</taxon>
        <taxon>Vulcanimicrobiaceae</taxon>
        <taxon>Vulcanimicrobium</taxon>
    </lineage>
</organism>
<evidence type="ECO:0000256" key="1">
    <source>
        <dbReference type="SAM" id="MobiDB-lite"/>
    </source>
</evidence>
<keyword evidence="3" id="KW-1185">Reference proteome</keyword>
<name>A0AAN2C9L5_UNVUL</name>
<gene>
    <name evidence="2" type="ORF">WPS_14220</name>
</gene>
<dbReference type="AlphaFoldDB" id="A0AAN2C9L5"/>
<dbReference type="RefSeq" id="WP_317997133.1">
    <property type="nucleotide sequence ID" value="NZ_AP025523.1"/>
</dbReference>
<dbReference type="EMBL" id="AP025523">
    <property type="protein sequence ID" value="BDE06146.1"/>
    <property type="molecule type" value="Genomic_DNA"/>
</dbReference>
<proteinExistence type="predicted"/>
<dbReference type="KEGG" id="vab:WPS_14220"/>
<reference evidence="2 3" key="1">
    <citation type="journal article" date="2022" name="ISME Commun">
        <title>Vulcanimicrobium alpinus gen. nov. sp. nov., the first cultivated representative of the candidate phylum 'Eremiobacterota', is a metabolically versatile aerobic anoxygenic phototroph.</title>
        <authorList>
            <person name="Yabe S."/>
            <person name="Muto K."/>
            <person name="Abe K."/>
            <person name="Yokota A."/>
            <person name="Staudigel H."/>
            <person name="Tebo B.M."/>
        </authorList>
    </citation>
    <scope>NUCLEOTIDE SEQUENCE [LARGE SCALE GENOMIC DNA]</scope>
    <source>
        <strain evidence="2 3">WC8-2</strain>
    </source>
</reference>
<accession>A0AAN2C9L5</accession>
<protein>
    <submittedName>
        <fullName evidence="2">Uncharacterized protein</fullName>
    </submittedName>
</protein>
<evidence type="ECO:0000313" key="3">
    <source>
        <dbReference type="Proteomes" id="UP001317532"/>
    </source>
</evidence>
<feature type="region of interest" description="Disordered" evidence="1">
    <location>
        <begin position="41"/>
        <end position="63"/>
    </location>
</feature>
<sequence length="63" mass="6966">MDFAPPPRQIAGSLRFLAELREIAAECAAAGVWDDELTARRRQRDDVRGAGEGSRQELQVKAL</sequence>
<evidence type="ECO:0000313" key="2">
    <source>
        <dbReference type="EMBL" id="BDE06146.1"/>
    </source>
</evidence>